<feature type="region of interest" description="Disordered" evidence="1">
    <location>
        <begin position="1"/>
        <end position="55"/>
    </location>
</feature>
<dbReference type="AlphaFoldDB" id="A0AAD5QTU4"/>
<organism evidence="2 3">
    <name type="scientific">Parelaphostrongylus tenuis</name>
    <name type="common">Meningeal worm</name>
    <dbReference type="NCBI Taxonomy" id="148309"/>
    <lineage>
        <taxon>Eukaryota</taxon>
        <taxon>Metazoa</taxon>
        <taxon>Ecdysozoa</taxon>
        <taxon>Nematoda</taxon>
        <taxon>Chromadorea</taxon>
        <taxon>Rhabditida</taxon>
        <taxon>Rhabditina</taxon>
        <taxon>Rhabditomorpha</taxon>
        <taxon>Strongyloidea</taxon>
        <taxon>Metastrongylidae</taxon>
        <taxon>Parelaphostrongylus</taxon>
    </lineage>
</organism>
<accession>A0AAD5QTU4</accession>
<dbReference type="EMBL" id="JAHQIW010005007">
    <property type="protein sequence ID" value="KAJ1364588.1"/>
    <property type="molecule type" value="Genomic_DNA"/>
</dbReference>
<evidence type="ECO:0000313" key="2">
    <source>
        <dbReference type="EMBL" id="KAJ1364588.1"/>
    </source>
</evidence>
<feature type="compositionally biased region" description="Polar residues" evidence="1">
    <location>
        <begin position="1"/>
        <end position="10"/>
    </location>
</feature>
<feature type="compositionally biased region" description="Basic and acidic residues" evidence="1">
    <location>
        <begin position="44"/>
        <end position="53"/>
    </location>
</feature>
<protein>
    <submittedName>
        <fullName evidence="2">Uncharacterized protein</fullName>
    </submittedName>
</protein>
<dbReference type="Proteomes" id="UP001196413">
    <property type="component" value="Unassembled WGS sequence"/>
</dbReference>
<keyword evidence="3" id="KW-1185">Reference proteome</keyword>
<sequence>MGAPTKTISAVLSVGLTGTPEESTRPPQAQGCRGSPPERRRRCHSDQLGREMRTANATRHMDAPYGLEQWSGACPKGVISGPPAVASVQCLGQVD</sequence>
<reference evidence="2" key="1">
    <citation type="submission" date="2021-06" db="EMBL/GenBank/DDBJ databases">
        <title>Parelaphostrongylus tenuis whole genome reference sequence.</title>
        <authorList>
            <person name="Garwood T.J."/>
            <person name="Larsen P.A."/>
            <person name="Fountain-Jones N.M."/>
            <person name="Garbe J.R."/>
            <person name="Macchietto M.G."/>
            <person name="Kania S.A."/>
            <person name="Gerhold R.W."/>
            <person name="Richards J.E."/>
            <person name="Wolf T.M."/>
        </authorList>
    </citation>
    <scope>NUCLEOTIDE SEQUENCE</scope>
    <source>
        <strain evidence="2">MNPRO001-30</strain>
        <tissue evidence="2">Meninges</tissue>
    </source>
</reference>
<evidence type="ECO:0000256" key="1">
    <source>
        <dbReference type="SAM" id="MobiDB-lite"/>
    </source>
</evidence>
<evidence type="ECO:0000313" key="3">
    <source>
        <dbReference type="Proteomes" id="UP001196413"/>
    </source>
</evidence>
<comment type="caution">
    <text evidence="2">The sequence shown here is derived from an EMBL/GenBank/DDBJ whole genome shotgun (WGS) entry which is preliminary data.</text>
</comment>
<gene>
    <name evidence="2" type="ORF">KIN20_024710</name>
</gene>
<name>A0AAD5QTU4_PARTN</name>
<proteinExistence type="predicted"/>